<proteinExistence type="predicted"/>
<feature type="compositionally biased region" description="Pro residues" evidence="1">
    <location>
        <begin position="447"/>
        <end position="512"/>
    </location>
</feature>
<dbReference type="InterPro" id="IPR036400">
    <property type="entry name" value="Cyt_B5-like_heme/steroid_sf"/>
</dbReference>
<keyword evidence="2" id="KW-1133">Transmembrane helix</keyword>
<dbReference type="InterPro" id="IPR005804">
    <property type="entry name" value="FA_desaturase_dom"/>
</dbReference>
<dbReference type="GO" id="GO:0042759">
    <property type="term" value="P:long-chain fatty acid biosynthetic process"/>
    <property type="evidence" value="ECO:0007669"/>
    <property type="project" value="UniProtKB-ARBA"/>
</dbReference>
<feature type="transmembrane region" description="Helical" evidence="2">
    <location>
        <begin position="295"/>
        <end position="323"/>
    </location>
</feature>
<dbReference type="Pfam" id="PF00487">
    <property type="entry name" value="FA_desaturase"/>
    <property type="match status" value="1"/>
</dbReference>
<dbReference type="InterPro" id="IPR001199">
    <property type="entry name" value="Cyt_B5-like_heme/steroid-bd"/>
</dbReference>
<dbReference type="Pfam" id="PF00173">
    <property type="entry name" value="Cyt-b5"/>
    <property type="match status" value="1"/>
</dbReference>
<evidence type="ECO:0000313" key="6">
    <source>
        <dbReference type="Proteomes" id="UP000294901"/>
    </source>
</evidence>
<dbReference type="PANTHER" id="PTHR19353">
    <property type="entry name" value="FATTY ACID DESATURASE 2"/>
    <property type="match status" value="1"/>
</dbReference>
<dbReference type="PANTHER" id="PTHR19353:SF19">
    <property type="entry name" value="DELTA(5) FATTY ACID DESATURASE C-RELATED"/>
    <property type="match status" value="1"/>
</dbReference>
<evidence type="ECO:0000256" key="2">
    <source>
        <dbReference type="SAM" id="Phobius"/>
    </source>
</evidence>
<dbReference type="RefSeq" id="WP_166661418.1">
    <property type="nucleotide sequence ID" value="NZ_SNWR01000002.1"/>
</dbReference>
<dbReference type="InterPro" id="IPR012171">
    <property type="entry name" value="Fatty_acid_desaturase"/>
</dbReference>
<evidence type="ECO:0000259" key="4">
    <source>
        <dbReference type="Pfam" id="PF00487"/>
    </source>
</evidence>
<sequence length="558" mass="61492">MTDDVRSSPRTGTVLPRGRPFWIVDGRAYDFTEWARVHPGGATWFGPSQGRDISALLHTYHRDPVRLRKFLSRYEIDGFTERDVLPKLGVPPFLLEPGFDAARDLPRLDYADEGSLLADIRTAINERFSKRDLKRLDRRFDLVTWVIGLAHVAMLASLAGGLTPAWAFVIVMVLTRTALAGAGHYHLHRRWNDKRRLQTPLGKALFDINYVGTSLIGTDGHVLLHHPYMGSGADVKKTFFDGMLRLHPVLRVPGYTLHKLGICLLGLSLRAREIARFEQRGGNAPIRLDFWLVRAWLLVELVACVVTGHWLAWLVQFFLTLWYNTFLVVSSHDFEDDTPDDLTAIPVTLRDDWAAHQICLSYDLTIVGNRWLDLWLSAGLSPHRVHHVLPYQASGFANLRSEATVRAVCERAGITWERPRNLLFDRFPAVIRHYLFRPAKALPLPPPPPGSVPPLPGSVPPLPGSVPPLPGSVPPLPGSVPLPPGSAPSPPGSPLPPPRSQPSPSTPPPSQPSAPGDAPIGSAGGFPTPPAPVIRPVRAGQLGLLVRYTVDGFRGVGV</sequence>
<dbReference type="GO" id="GO:0016020">
    <property type="term" value="C:membrane"/>
    <property type="evidence" value="ECO:0007669"/>
    <property type="project" value="TreeGrafter"/>
</dbReference>
<keyword evidence="2" id="KW-0812">Transmembrane</keyword>
<name>A0A4R6J9I6_9ACTN</name>
<feature type="domain" description="Cytochrome b5 heme-binding" evidence="3">
    <location>
        <begin position="19"/>
        <end position="76"/>
    </location>
</feature>
<dbReference type="AlphaFoldDB" id="A0A4R6J9I6"/>
<evidence type="ECO:0000259" key="3">
    <source>
        <dbReference type="Pfam" id="PF00173"/>
    </source>
</evidence>
<dbReference type="SUPFAM" id="SSF55856">
    <property type="entry name" value="Cytochrome b5-like heme/steroid binding domain"/>
    <property type="match status" value="1"/>
</dbReference>
<feature type="domain" description="Fatty acid desaturase" evidence="4">
    <location>
        <begin position="165"/>
        <end position="412"/>
    </location>
</feature>
<feature type="region of interest" description="Disordered" evidence="1">
    <location>
        <begin position="447"/>
        <end position="535"/>
    </location>
</feature>
<feature type="transmembrane region" description="Helical" evidence="2">
    <location>
        <begin position="140"/>
        <end position="159"/>
    </location>
</feature>
<evidence type="ECO:0000313" key="5">
    <source>
        <dbReference type="EMBL" id="TDO32300.1"/>
    </source>
</evidence>
<protein>
    <submittedName>
        <fullName evidence="5">Fatty acid desaturase</fullName>
    </submittedName>
</protein>
<accession>A0A4R6J9I6</accession>
<organism evidence="5 6">
    <name type="scientific">Paractinoplanes brasiliensis</name>
    <dbReference type="NCBI Taxonomy" id="52695"/>
    <lineage>
        <taxon>Bacteria</taxon>
        <taxon>Bacillati</taxon>
        <taxon>Actinomycetota</taxon>
        <taxon>Actinomycetes</taxon>
        <taxon>Micromonosporales</taxon>
        <taxon>Micromonosporaceae</taxon>
        <taxon>Paractinoplanes</taxon>
    </lineage>
</organism>
<reference evidence="5 6" key="1">
    <citation type="submission" date="2019-03" db="EMBL/GenBank/DDBJ databases">
        <title>Sequencing the genomes of 1000 actinobacteria strains.</title>
        <authorList>
            <person name="Klenk H.-P."/>
        </authorList>
    </citation>
    <scope>NUCLEOTIDE SEQUENCE [LARGE SCALE GENOMIC DNA]</scope>
    <source>
        <strain evidence="5 6">DSM 43805</strain>
    </source>
</reference>
<dbReference type="EMBL" id="SNWR01000002">
    <property type="protein sequence ID" value="TDO32300.1"/>
    <property type="molecule type" value="Genomic_DNA"/>
</dbReference>
<dbReference type="GO" id="GO:0006636">
    <property type="term" value="P:unsaturated fatty acid biosynthetic process"/>
    <property type="evidence" value="ECO:0007669"/>
    <property type="project" value="UniProtKB-ARBA"/>
</dbReference>
<dbReference type="Gene3D" id="3.10.120.10">
    <property type="entry name" value="Cytochrome b5-like heme/steroid binding domain"/>
    <property type="match status" value="1"/>
</dbReference>
<keyword evidence="2" id="KW-0472">Membrane</keyword>
<dbReference type="Proteomes" id="UP000294901">
    <property type="component" value="Unassembled WGS sequence"/>
</dbReference>
<comment type="caution">
    <text evidence="5">The sequence shown here is derived from an EMBL/GenBank/DDBJ whole genome shotgun (WGS) entry which is preliminary data.</text>
</comment>
<feature type="transmembrane region" description="Helical" evidence="2">
    <location>
        <begin position="165"/>
        <end position="187"/>
    </location>
</feature>
<keyword evidence="6" id="KW-1185">Reference proteome</keyword>
<evidence type="ECO:0000256" key="1">
    <source>
        <dbReference type="SAM" id="MobiDB-lite"/>
    </source>
</evidence>
<gene>
    <name evidence="5" type="ORF">C8E87_7757</name>
</gene>
<dbReference type="GO" id="GO:0016717">
    <property type="term" value="F:oxidoreductase activity, acting on paired donors, with oxidation of a pair of donors resulting in the reduction of molecular oxygen to two molecules of water"/>
    <property type="evidence" value="ECO:0007669"/>
    <property type="project" value="UniProtKB-ARBA"/>
</dbReference>